<sequence>MAATNKIPTTPVNSIVLSTNEFHLITINISAQAPLKLTSSNYLSWKLQFETLFIGYDLLKATTSQEAWTILANTYVKPTRGRIKQVKNFLKNHTKGTMNITNFIHSIKARADELAILGAPMDQEDLTEKILDGLGDDYKKLVRSVQARDTSITFEELYQKLLSFEASIQANIKTDVHFPITTNPTNRTNTTWQPQKFNQNWRLQSQNPTGNAGWRLSPTNPGRPLMATNSGAILLKGNTKDGVYEWPANKSMSSPILAFSNVKTTFSNWHHRLESVFPYTSLQNHLPCLISSTVDTWIPLVLTVSFPSPTQPTSTTPPEEHPQELPHVEDISHSSETPTH</sequence>
<accession>A0ABQ8H8Z5</accession>
<protein>
    <recommendedName>
        <fullName evidence="4">Retrovirus-related Pol polyprotein from transposon RE1</fullName>
    </recommendedName>
</protein>
<dbReference type="EMBL" id="JAFEMO010000013">
    <property type="protein sequence ID" value="KAH7550369.1"/>
    <property type="molecule type" value="Genomic_DNA"/>
</dbReference>
<feature type="compositionally biased region" description="Basic and acidic residues" evidence="1">
    <location>
        <begin position="318"/>
        <end position="340"/>
    </location>
</feature>
<proteinExistence type="predicted"/>
<feature type="region of interest" description="Disordered" evidence="1">
    <location>
        <begin position="309"/>
        <end position="340"/>
    </location>
</feature>
<reference evidence="2 3" key="1">
    <citation type="submission" date="2021-02" db="EMBL/GenBank/DDBJ databases">
        <title>Plant Genome Project.</title>
        <authorList>
            <person name="Zhang R.-G."/>
        </authorList>
    </citation>
    <scope>NUCLEOTIDE SEQUENCE [LARGE SCALE GENOMIC DNA]</scope>
    <source>
        <tissue evidence="2">Leaves</tissue>
    </source>
</reference>
<evidence type="ECO:0000256" key="1">
    <source>
        <dbReference type="SAM" id="MobiDB-lite"/>
    </source>
</evidence>
<dbReference type="Pfam" id="PF14223">
    <property type="entry name" value="Retrotran_gag_2"/>
    <property type="match status" value="1"/>
</dbReference>
<name>A0ABQ8H8Z5_9ROSI</name>
<dbReference type="PANTHER" id="PTHR47481">
    <property type="match status" value="1"/>
</dbReference>
<keyword evidence="3" id="KW-1185">Reference proteome</keyword>
<organism evidence="2 3">
    <name type="scientific">Xanthoceras sorbifolium</name>
    <dbReference type="NCBI Taxonomy" id="99658"/>
    <lineage>
        <taxon>Eukaryota</taxon>
        <taxon>Viridiplantae</taxon>
        <taxon>Streptophyta</taxon>
        <taxon>Embryophyta</taxon>
        <taxon>Tracheophyta</taxon>
        <taxon>Spermatophyta</taxon>
        <taxon>Magnoliopsida</taxon>
        <taxon>eudicotyledons</taxon>
        <taxon>Gunneridae</taxon>
        <taxon>Pentapetalae</taxon>
        <taxon>rosids</taxon>
        <taxon>malvids</taxon>
        <taxon>Sapindales</taxon>
        <taxon>Sapindaceae</taxon>
        <taxon>Xanthoceroideae</taxon>
        <taxon>Xanthoceras</taxon>
    </lineage>
</organism>
<evidence type="ECO:0000313" key="2">
    <source>
        <dbReference type="EMBL" id="KAH7550369.1"/>
    </source>
</evidence>
<gene>
    <name evidence="2" type="ORF">JRO89_XS13G0179400</name>
</gene>
<evidence type="ECO:0008006" key="4">
    <source>
        <dbReference type="Google" id="ProtNLM"/>
    </source>
</evidence>
<evidence type="ECO:0000313" key="3">
    <source>
        <dbReference type="Proteomes" id="UP000827721"/>
    </source>
</evidence>
<comment type="caution">
    <text evidence="2">The sequence shown here is derived from an EMBL/GenBank/DDBJ whole genome shotgun (WGS) entry which is preliminary data.</text>
</comment>
<dbReference type="Proteomes" id="UP000827721">
    <property type="component" value="Unassembled WGS sequence"/>
</dbReference>
<dbReference type="PANTHER" id="PTHR47481:SF22">
    <property type="entry name" value="RETROTRANSPOSON GAG DOMAIN-CONTAINING PROTEIN"/>
    <property type="match status" value="1"/>
</dbReference>